<feature type="transmembrane region" description="Helical" evidence="8">
    <location>
        <begin position="155"/>
        <end position="174"/>
    </location>
</feature>
<dbReference type="GO" id="GO:0016020">
    <property type="term" value="C:membrane"/>
    <property type="evidence" value="ECO:0007669"/>
    <property type="project" value="UniProtKB-SubCell"/>
</dbReference>
<organism evidence="10">
    <name type="scientific">Cyberlindnera fabianii</name>
    <name type="common">Yeast</name>
    <name type="synonym">Hansenula fabianii</name>
    <dbReference type="NCBI Taxonomy" id="36022"/>
    <lineage>
        <taxon>Eukaryota</taxon>
        <taxon>Fungi</taxon>
        <taxon>Dikarya</taxon>
        <taxon>Ascomycota</taxon>
        <taxon>Saccharomycotina</taxon>
        <taxon>Saccharomycetes</taxon>
        <taxon>Phaffomycetales</taxon>
        <taxon>Phaffomycetaceae</taxon>
        <taxon>Cyberlindnera</taxon>
    </lineage>
</organism>
<evidence type="ECO:0000256" key="7">
    <source>
        <dbReference type="RuleBase" id="RU003346"/>
    </source>
</evidence>
<keyword evidence="6 8" id="KW-0472">Membrane</keyword>
<dbReference type="SUPFAM" id="SSF103473">
    <property type="entry name" value="MFS general substrate transporter"/>
    <property type="match status" value="1"/>
</dbReference>
<evidence type="ECO:0000256" key="2">
    <source>
        <dbReference type="ARBA" id="ARBA00010992"/>
    </source>
</evidence>
<gene>
    <name evidence="10" type="ORF">CYFA0S_42e00232g</name>
</gene>
<evidence type="ECO:0000256" key="8">
    <source>
        <dbReference type="SAM" id="Phobius"/>
    </source>
</evidence>
<evidence type="ECO:0000256" key="5">
    <source>
        <dbReference type="ARBA" id="ARBA00022989"/>
    </source>
</evidence>
<dbReference type="VEuPathDB" id="FungiDB:BON22_5167"/>
<comment type="subcellular location">
    <subcellularLocation>
        <location evidence="1">Membrane</location>
        <topology evidence="1">Multi-pass membrane protein</topology>
    </subcellularLocation>
</comment>
<name>A0A061BJD2_CYBFA</name>
<accession>A0A061BJD2</accession>
<dbReference type="PANTHER" id="PTHR48022:SF72">
    <property type="entry name" value="MAJOR FACILITATOR SUPERFAMILY (MFS) PROFILE DOMAIN-CONTAINING PROTEIN-RELATED"/>
    <property type="match status" value="1"/>
</dbReference>
<dbReference type="AlphaFoldDB" id="A0A061BJD2"/>
<dbReference type="FunFam" id="1.20.1250.20:FF:000134">
    <property type="entry name" value="MFS sugar transporter protein"/>
    <property type="match status" value="1"/>
</dbReference>
<feature type="transmembrane region" description="Helical" evidence="8">
    <location>
        <begin position="442"/>
        <end position="462"/>
    </location>
</feature>
<feature type="transmembrane region" description="Helical" evidence="8">
    <location>
        <begin position="24"/>
        <end position="46"/>
    </location>
</feature>
<dbReference type="OrthoDB" id="6133115at2759"/>
<proteinExistence type="inferred from homology"/>
<dbReference type="InterPro" id="IPR005829">
    <property type="entry name" value="Sugar_transporter_CS"/>
</dbReference>
<evidence type="ECO:0000259" key="9">
    <source>
        <dbReference type="PROSITE" id="PS50850"/>
    </source>
</evidence>
<feature type="transmembrane region" description="Helical" evidence="8">
    <location>
        <begin position="194"/>
        <end position="215"/>
    </location>
</feature>
<evidence type="ECO:0000256" key="4">
    <source>
        <dbReference type="ARBA" id="ARBA00022692"/>
    </source>
</evidence>
<dbReference type="InterPro" id="IPR005828">
    <property type="entry name" value="MFS_sugar_transport-like"/>
</dbReference>
<dbReference type="InterPro" id="IPR003663">
    <property type="entry name" value="Sugar/inositol_transpt"/>
</dbReference>
<dbReference type="Pfam" id="PF00083">
    <property type="entry name" value="Sugar_tr"/>
    <property type="match status" value="1"/>
</dbReference>
<feature type="transmembrane region" description="Helical" evidence="8">
    <location>
        <begin position="311"/>
        <end position="334"/>
    </location>
</feature>
<keyword evidence="3 7" id="KW-0813">Transport</keyword>
<sequence>MGVLNAVNTLIGEGRSFWSSGKQISWAITLTCELAFILFGIEQGVMGNLIDGDEFLDTFNHPTGSFLGIVVSIYTLGCFFGCILNFFVGDILGRRLNIMLAMVMILIGVALQTSAFGVPQLMIGRFLSGVGTGLETSTVPMYQSENCHKSMRGRLVCSEALFVGIGLVYAYWVTYGLSFVSGDLKWRLPIATQMIFAIIVFALCITVCESPRYLYKIGKKDVCRKNLAYVFGKPANDPEIVSLYNEIEQSMLIEDLEGGNWSQIFKRDAVRTRQRMILSYMSMFAQQLSGINLINYYITTVLIQNVGLDRNLAMILGGCCVICFTIGSLVPSFYSDKLGRRLPSAFGHACCGLCMMMVTILLSFQDDPSKSKSTGAASVAFFFLFQLVFGATANCIPWVIVPELLPLSQRSRGTALGVSANWLWNFFVVEITPTIISNITYRSYIIFTVTNLAFAVMFYLFYPEVKGLTLESVDTLFMDHGRVMMGFVDTSVYVCGGGDEENALNFSSKPSVQHVVSVSEEEKTQDETP</sequence>
<dbReference type="PANTHER" id="PTHR48022">
    <property type="entry name" value="PLASTIDIC GLUCOSE TRANSPORTER 4"/>
    <property type="match status" value="1"/>
</dbReference>
<keyword evidence="4 8" id="KW-0812">Transmembrane</keyword>
<feature type="transmembrane region" description="Helical" evidence="8">
    <location>
        <begin position="346"/>
        <end position="364"/>
    </location>
</feature>
<dbReference type="PROSITE" id="PS00217">
    <property type="entry name" value="SUGAR_TRANSPORT_2"/>
    <property type="match status" value="1"/>
</dbReference>
<evidence type="ECO:0000256" key="1">
    <source>
        <dbReference type="ARBA" id="ARBA00004141"/>
    </source>
</evidence>
<dbReference type="InterPro" id="IPR036259">
    <property type="entry name" value="MFS_trans_sf"/>
</dbReference>
<feature type="transmembrane region" description="Helical" evidence="8">
    <location>
        <begin position="413"/>
        <end position="436"/>
    </location>
</feature>
<comment type="similarity">
    <text evidence="2 7">Belongs to the major facilitator superfamily. Sugar transporter (TC 2.A.1.1) family.</text>
</comment>
<feature type="transmembrane region" description="Helical" evidence="8">
    <location>
        <begin position="376"/>
        <end position="401"/>
    </location>
</feature>
<dbReference type="SMR" id="A0A061BJD2"/>
<dbReference type="InterPro" id="IPR020846">
    <property type="entry name" value="MFS_dom"/>
</dbReference>
<evidence type="ECO:0000256" key="6">
    <source>
        <dbReference type="ARBA" id="ARBA00023136"/>
    </source>
</evidence>
<dbReference type="GO" id="GO:0005351">
    <property type="term" value="F:carbohydrate:proton symporter activity"/>
    <property type="evidence" value="ECO:0007669"/>
    <property type="project" value="TreeGrafter"/>
</dbReference>
<evidence type="ECO:0000313" key="10">
    <source>
        <dbReference type="EMBL" id="CDR48032.1"/>
    </source>
</evidence>
<dbReference type="Gene3D" id="1.20.1250.20">
    <property type="entry name" value="MFS general substrate transporter like domains"/>
    <property type="match status" value="1"/>
</dbReference>
<feature type="transmembrane region" description="Helical" evidence="8">
    <location>
        <begin position="96"/>
        <end position="116"/>
    </location>
</feature>
<dbReference type="EMBL" id="LK052927">
    <property type="protein sequence ID" value="CDR48032.1"/>
    <property type="molecule type" value="Genomic_DNA"/>
</dbReference>
<dbReference type="InterPro" id="IPR050360">
    <property type="entry name" value="MFS_Sugar_Transporters"/>
</dbReference>
<feature type="domain" description="Major facilitator superfamily (MFS) profile" evidence="9">
    <location>
        <begin position="28"/>
        <end position="466"/>
    </location>
</feature>
<dbReference type="PROSITE" id="PS50850">
    <property type="entry name" value="MFS"/>
    <property type="match status" value="1"/>
</dbReference>
<dbReference type="PRINTS" id="PR00171">
    <property type="entry name" value="SUGRTRNSPORT"/>
</dbReference>
<dbReference type="PhylomeDB" id="A0A061BJD2"/>
<feature type="transmembrane region" description="Helical" evidence="8">
    <location>
        <begin position="277"/>
        <end position="299"/>
    </location>
</feature>
<protein>
    <submittedName>
        <fullName evidence="10">CYFA0S42e00232g1_1</fullName>
    </submittedName>
</protein>
<feature type="transmembrane region" description="Helical" evidence="8">
    <location>
        <begin position="122"/>
        <end position="143"/>
    </location>
</feature>
<keyword evidence="5 8" id="KW-1133">Transmembrane helix</keyword>
<reference evidence="10" key="1">
    <citation type="journal article" date="2014" name="Genome Announc.">
        <title>Genome sequence of the yeast Cyberlindnera fabianii (Hansenula fabianii).</title>
        <authorList>
            <person name="Freel K.C."/>
            <person name="Sarilar V."/>
            <person name="Neuveglise C."/>
            <person name="Devillers H."/>
            <person name="Friedrich A."/>
            <person name="Schacherer J."/>
        </authorList>
    </citation>
    <scope>NUCLEOTIDE SEQUENCE</scope>
    <source>
        <strain evidence="10">YJS4271</strain>
    </source>
</reference>
<dbReference type="NCBIfam" id="TIGR00879">
    <property type="entry name" value="SP"/>
    <property type="match status" value="1"/>
</dbReference>
<evidence type="ECO:0000256" key="3">
    <source>
        <dbReference type="ARBA" id="ARBA00022448"/>
    </source>
</evidence>
<feature type="transmembrane region" description="Helical" evidence="8">
    <location>
        <begin position="66"/>
        <end position="89"/>
    </location>
</feature>